<dbReference type="EMBL" id="CM017619">
    <property type="protein sequence ID" value="TYI06158.1"/>
    <property type="molecule type" value="Genomic_DNA"/>
</dbReference>
<evidence type="ECO:0000313" key="1">
    <source>
        <dbReference type="EMBL" id="TYI06158.1"/>
    </source>
</evidence>
<evidence type="ECO:0000313" key="2">
    <source>
        <dbReference type="Proteomes" id="UP000322667"/>
    </source>
</evidence>
<keyword evidence="2" id="KW-1185">Reference proteome</keyword>
<dbReference type="Proteomes" id="UP000322667">
    <property type="component" value="Chromosome A10"/>
</dbReference>
<name>A0A5D2NPQ9_GOSTO</name>
<gene>
    <name evidence="1" type="ORF">ES332_A10G138500v1</name>
</gene>
<sequence length="45" mass="5652">MNSTLSLFLSIISRKRIWNYMIKIGDWMAVGVRVREEMRWWWVYE</sequence>
<organism evidence="1 2">
    <name type="scientific">Gossypium tomentosum</name>
    <name type="common">Hawaiian cotton</name>
    <name type="synonym">Gossypium sandvicense</name>
    <dbReference type="NCBI Taxonomy" id="34277"/>
    <lineage>
        <taxon>Eukaryota</taxon>
        <taxon>Viridiplantae</taxon>
        <taxon>Streptophyta</taxon>
        <taxon>Embryophyta</taxon>
        <taxon>Tracheophyta</taxon>
        <taxon>Spermatophyta</taxon>
        <taxon>Magnoliopsida</taxon>
        <taxon>eudicotyledons</taxon>
        <taxon>Gunneridae</taxon>
        <taxon>Pentapetalae</taxon>
        <taxon>rosids</taxon>
        <taxon>malvids</taxon>
        <taxon>Malvales</taxon>
        <taxon>Malvaceae</taxon>
        <taxon>Malvoideae</taxon>
        <taxon>Gossypium</taxon>
    </lineage>
</organism>
<protein>
    <submittedName>
        <fullName evidence="1">Uncharacterized protein</fullName>
    </submittedName>
</protein>
<proteinExistence type="predicted"/>
<accession>A0A5D2NPQ9</accession>
<reference evidence="1 2" key="1">
    <citation type="submission" date="2019-07" db="EMBL/GenBank/DDBJ databases">
        <title>WGS assembly of Gossypium tomentosum.</title>
        <authorList>
            <person name="Chen Z.J."/>
            <person name="Sreedasyam A."/>
            <person name="Ando A."/>
            <person name="Song Q."/>
            <person name="De L."/>
            <person name="Hulse-Kemp A."/>
            <person name="Ding M."/>
            <person name="Ye W."/>
            <person name="Kirkbride R."/>
            <person name="Jenkins J."/>
            <person name="Plott C."/>
            <person name="Lovell J."/>
            <person name="Lin Y.-M."/>
            <person name="Vaughn R."/>
            <person name="Liu B."/>
            <person name="Li W."/>
            <person name="Simpson S."/>
            <person name="Scheffler B."/>
            <person name="Saski C."/>
            <person name="Grover C."/>
            <person name="Hu G."/>
            <person name="Conover J."/>
            <person name="Carlson J."/>
            <person name="Shu S."/>
            <person name="Boston L."/>
            <person name="Williams M."/>
            <person name="Peterson D."/>
            <person name="Mcgee K."/>
            <person name="Jones D."/>
            <person name="Wendel J."/>
            <person name="Stelly D."/>
            <person name="Grimwood J."/>
            <person name="Schmutz J."/>
        </authorList>
    </citation>
    <scope>NUCLEOTIDE SEQUENCE [LARGE SCALE GENOMIC DNA]</scope>
    <source>
        <strain evidence="1">7179.01</strain>
    </source>
</reference>
<dbReference type="AlphaFoldDB" id="A0A5D2NPQ9"/>